<evidence type="ECO:0000313" key="1">
    <source>
        <dbReference type="EMBL" id="KIJ92864.1"/>
    </source>
</evidence>
<accession>A0A0C9WIF7</accession>
<gene>
    <name evidence="1" type="ORF">K443DRAFT_13283</name>
</gene>
<sequence>MLFRRHLHFRERRRAAELSQDNIEATSPLFLVVKLCNSVIKLRIAPKLALLPATTAVWKATSLGTVPKKPKPSHATSAVKKAISPAIAPITQRQIRLGEEEAVPVVVVVAAEAPSAINAARSDTSRVRAPSRLRVEEEEDMEEEVVVDMEEVVEEEVTERLVVVHRRLATLAVVDTSAGIALSPRSGLVILAGLKATSLVTARGQQRPPDSEDVP</sequence>
<dbReference type="EMBL" id="KN838879">
    <property type="protein sequence ID" value="KIJ92864.1"/>
    <property type="molecule type" value="Genomic_DNA"/>
</dbReference>
<proteinExistence type="predicted"/>
<dbReference type="Proteomes" id="UP000054477">
    <property type="component" value="Unassembled WGS sequence"/>
</dbReference>
<name>A0A0C9WIF7_9AGAR</name>
<keyword evidence="2" id="KW-1185">Reference proteome</keyword>
<reference evidence="2" key="2">
    <citation type="submission" date="2015-01" db="EMBL/GenBank/DDBJ databases">
        <title>Evolutionary Origins and Diversification of the Mycorrhizal Mutualists.</title>
        <authorList>
            <consortium name="DOE Joint Genome Institute"/>
            <consortium name="Mycorrhizal Genomics Consortium"/>
            <person name="Kohler A."/>
            <person name="Kuo A."/>
            <person name="Nagy L.G."/>
            <person name="Floudas D."/>
            <person name="Copeland A."/>
            <person name="Barry K.W."/>
            <person name="Cichocki N."/>
            <person name="Veneault-Fourrey C."/>
            <person name="LaButti K."/>
            <person name="Lindquist E.A."/>
            <person name="Lipzen A."/>
            <person name="Lundell T."/>
            <person name="Morin E."/>
            <person name="Murat C."/>
            <person name="Riley R."/>
            <person name="Ohm R."/>
            <person name="Sun H."/>
            <person name="Tunlid A."/>
            <person name="Henrissat B."/>
            <person name="Grigoriev I.V."/>
            <person name="Hibbett D.S."/>
            <person name="Martin F."/>
        </authorList>
    </citation>
    <scope>NUCLEOTIDE SEQUENCE [LARGE SCALE GENOMIC DNA]</scope>
    <source>
        <strain evidence="2">LaAM-08-1</strain>
    </source>
</reference>
<organism evidence="1 2">
    <name type="scientific">Laccaria amethystina LaAM-08-1</name>
    <dbReference type="NCBI Taxonomy" id="1095629"/>
    <lineage>
        <taxon>Eukaryota</taxon>
        <taxon>Fungi</taxon>
        <taxon>Dikarya</taxon>
        <taxon>Basidiomycota</taxon>
        <taxon>Agaricomycotina</taxon>
        <taxon>Agaricomycetes</taxon>
        <taxon>Agaricomycetidae</taxon>
        <taxon>Agaricales</taxon>
        <taxon>Agaricineae</taxon>
        <taxon>Hydnangiaceae</taxon>
        <taxon>Laccaria</taxon>
    </lineage>
</organism>
<reference evidence="1 2" key="1">
    <citation type="submission" date="2014-04" db="EMBL/GenBank/DDBJ databases">
        <authorList>
            <consortium name="DOE Joint Genome Institute"/>
            <person name="Kuo A."/>
            <person name="Kohler A."/>
            <person name="Nagy L.G."/>
            <person name="Floudas D."/>
            <person name="Copeland A."/>
            <person name="Barry K.W."/>
            <person name="Cichocki N."/>
            <person name="Veneault-Fourrey C."/>
            <person name="LaButti K."/>
            <person name="Lindquist E.A."/>
            <person name="Lipzen A."/>
            <person name="Lundell T."/>
            <person name="Morin E."/>
            <person name="Murat C."/>
            <person name="Sun H."/>
            <person name="Tunlid A."/>
            <person name="Henrissat B."/>
            <person name="Grigoriev I.V."/>
            <person name="Hibbett D.S."/>
            <person name="Martin F."/>
            <person name="Nordberg H.P."/>
            <person name="Cantor M.N."/>
            <person name="Hua S.X."/>
        </authorList>
    </citation>
    <scope>NUCLEOTIDE SEQUENCE [LARGE SCALE GENOMIC DNA]</scope>
    <source>
        <strain evidence="1 2">LaAM-08-1</strain>
    </source>
</reference>
<dbReference type="HOGENOM" id="CLU_1283429_0_0_1"/>
<protein>
    <submittedName>
        <fullName evidence="1">Uncharacterized protein</fullName>
    </submittedName>
</protein>
<dbReference type="AlphaFoldDB" id="A0A0C9WIF7"/>
<evidence type="ECO:0000313" key="2">
    <source>
        <dbReference type="Proteomes" id="UP000054477"/>
    </source>
</evidence>